<evidence type="ECO:0000313" key="1">
    <source>
        <dbReference type="EMBL" id="EHQ36447.1"/>
    </source>
</evidence>
<reference evidence="1 2" key="1">
    <citation type="submission" date="2011-10" db="EMBL/GenBank/DDBJ databases">
        <title>The Improved High-Quality Draft genome of Methanoplanus limicola DSM 2279.</title>
        <authorList>
            <consortium name="US DOE Joint Genome Institute (JGI-PGF)"/>
            <person name="Lucas S."/>
            <person name="Copeland A."/>
            <person name="Lapidus A."/>
            <person name="Glavina del Rio T."/>
            <person name="Dalin E."/>
            <person name="Tice H."/>
            <person name="Bruce D."/>
            <person name="Goodwin L."/>
            <person name="Pitluck S."/>
            <person name="Peters L."/>
            <person name="Mikhailova N."/>
            <person name="Lu M."/>
            <person name="Kyrpides N."/>
            <person name="Mavromatis K."/>
            <person name="Ivanova N."/>
            <person name="Markowitz V."/>
            <person name="Cheng J.-F."/>
            <person name="Hugenholtz P."/>
            <person name="Woyke T."/>
            <person name="Wu D."/>
            <person name="Wirth R."/>
            <person name="Brambilla E.-M."/>
            <person name="Klenk H.-P."/>
            <person name="Eisen J.A."/>
        </authorList>
    </citation>
    <scope>NUCLEOTIDE SEQUENCE [LARGE SCALE GENOMIC DNA]</scope>
    <source>
        <strain evidence="1 2">DSM 2279</strain>
    </source>
</reference>
<keyword evidence="2" id="KW-1185">Reference proteome</keyword>
<dbReference type="HOGENOM" id="CLU_1976533_0_0_2"/>
<gene>
    <name evidence="1" type="ORF">Metlim_2396</name>
</gene>
<name>H1Z2P4_9EURY</name>
<dbReference type="InParanoid" id="H1Z2P4"/>
<dbReference type="Proteomes" id="UP000005741">
    <property type="component" value="Chromosome"/>
</dbReference>
<evidence type="ECO:0000313" key="2">
    <source>
        <dbReference type="Proteomes" id="UP000005741"/>
    </source>
</evidence>
<protein>
    <submittedName>
        <fullName evidence="1">Uncharacterized protein</fullName>
    </submittedName>
</protein>
<dbReference type="RefSeq" id="WP_004078728.1">
    <property type="nucleotide sequence ID" value="NZ_CM001436.1"/>
</dbReference>
<accession>H1Z2P4</accession>
<dbReference type="AlphaFoldDB" id="H1Z2P4"/>
<dbReference type="EMBL" id="CM001436">
    <property type="protein sequence ID" value="EHQ36447.1"/>
    <property type="molecule type" value="Genomic_DNA"/>
</dbReference>
<organism evidence="1 2">
    <name type="scientific">Methanoplanus limicola DSM 2279</name>
    <dbReference type="NCBI Taxonomy" id="937775"/>
    <lineage>
        <taxon>Archaea</taxon>
        <taxon>Methanobacteriati</taxon>
        <taxon>Methanobacteriota</taxon>
        <taxon>Stenosarchaea group</taxon>
        <taxon>Methanomicrobia</taxon>
        <taxon>Methanomicrobiales</taxon>
        <taxon>Methanomicrobiaceae</taxon>
        <taxon>Methanoplanus</taxon>
    </lineage>
</organism>
<sequence>MNTTPNPTPPKRLLPPELERLQKIDLLLGVGTDYEPLAHLTEGQIKAIALYSSLNDHLKAGGVTDGIDPVISFLVNYKHLSPSIDRLGRQEAAGILKAAPVYHLPQVMEEEEAKKSFWEKLFGGKK</sequence>
<dbReference type="STRING" id="937775.Metlim_2396"/>
<proteinExistence type="predicted"/>